<dbReference type="InterPro" id="IPR036328">
    <property type="entry name" value="MliC_sf"/>
</dbReference>
<evidence type="ECO:0000259" key="6">
    <source>
        <dbReference type="Pfam" id="PF09864"/>
    </source>
</evidence>
<evidence type="ECO:0000313" key="8">
    <source>
        <dbReference type="Proteomes" id="UP000557193"/>
    </source>
</evidence>
<keyword evidence="8" id="KW-1185">Reference proteome</keyword>
<feature type="chain" id="PRO_5031280477" evidence="5">
    <location>
        <begin position="22"/>
        <end position="108"/>
    </location>
</feature>
<comment type="caution">
    <text evidence="7">The sequence shown here is derived from an EMBL/GenBank/DDBJ whole genome shotgun (WGS) entry which is preliminary data.</text>
</comment>
<dbReference type="SUPFAM" id="SSF141488">
    <property type="entry name" value="YdhA-like"/>
    <property type="match status" value="1"/>
</dbReference>
<evidence type="ECO:0000313" key="7">
    <source>
        <dbReference type="EMBL" id="MBB6342704.1"/>
    </source>
</evidence>
<sequence>MLKQGCGAFVLLALLSGCATQSGGAPWTHWVCDGDIDLHWRPVEGAADQVEVRLEGTERVYQLHRQEAGSGAFYTDGQLAFHSKGKQGLVYWAQTDELIGRGCKAPGK</sequence>
<keyword evidence="3" id="KW-0564">Palmitate</keyword>
<dbReference type="RefSeq" id="WP_184684399.1">
    <property type="nucleotide sequence ID" value="NZ_JACHLL010000005.1"/>
</dbReference>
<protein>
    <submittedName>
        <fullName evidence="7">Membrane-bound inhibitor of C-type lysozyme</fullName>
    </submittedName>
</protein>
<dbReference type="Gene3D" id="2.40.128.200">
    <property type="match status" value="1"/>
</dbReference>
<accession>A0A7X0BX73</accession>
<evidence type="ECO:0000256" key="5">
    <source>
        <dbReference type="SAM" id="SignalP"/>
    </source>
</evidence>
<dbReference type="Pfam" id="PF09864">
    <property type="entry name" value="MliC"/>
    <property type="match status" value="1"/>
</dbReference>
<reference evidence="7 8" key="1">
    <citation type="submission" date="2020-08" db="EMBL/GenBank/DDBJ databases">
        <title>Functional genomics of gut bacteria from endangered species of beetles.</title>
        <authorList>
            <person name="Carlos-Shanley C."/>
        </authorList>
    </citation>
    <scope>NUCLEOTIDE SEQUENCE [LARGE SCALE GENOMIC DNA]</scope>
    <source>
        <strain evidence="7 8">S00202</strain>
    </source>
</reference>
<dbReference type="Proteomes" id="UP000557193">
    <property type="component" value="Unassembled WGS sequence"/>
</dbReference>
<feature type="signal peptide" evidence="5">
    <location>
        <begin position="1"/>
        <end position="21"/>
    </location>
</feature>
<dbReference type="EMBL" id="JACHLL010000005">
    <property type="protein sequence ID" value="MBB6342704.1"/>
    <property type="molecule type" value="Genomic_DNA"/>
</dbReference>
<dbReference type="InterPro" id="IPR018660">
    <property type="entry name" value="MliC"/>
</dbReference>
<feature type="domain" description="C-type lysozyme inhibitor" evidence="6">
    <location>
        <begin position="30"/>
        <end position="97"/>
    </location>
</feature>
<organism evidence="7 8">
    <name type="scientific">Pseudomonas fluvialis</name>
    <dbReference type="NCBI Taxonomy" id="1793966"/>
    <lineage>
        <taxon>Bacteria</taxon>
        <taxon>Pseudomonadati</taxon>
        <taxon>Pseudomonadota</taxon>
        <taxon>Gammaproteobacteria</taxon>
        <taxon>Pseudomonadales</taxon>
        <taxon>Pseudomonadaceae</taxon>
        <taxon>Pseudomonas</taxon>
    </lineage>
</organism>
<evidence type="ECO:0000256" key="2">
    <source>
        <dbReference type="ARBA" id="ARBA00023136"/>
    </source>
</evidence>
<evidence type="ECO:0000256" key="4">
    <source>
        <dbReference type="ARBA" id="ARBA00023288"/>
    </source>
</evidence>
<dbReference type="AlphaFoldDB" id="A0A7X0BX73"/>
<proteinExistence type="predicted"/>
<keyword evidence="1 5" id="KW-0732">Signal</keyword>
<evidence type="ECO:0000256" key="1">
    <source>
        <dbReference type="ARBA" id="ARBA00022729"/>
    </source>
</evidence>
<keyword evidence="2" id="KW-0472">Membrane</keyword>
<keyword evidence="4" id="KW-0449">Lipoprotein</keyword>
<evidence type="ECO:0000256" key="3">
    <source>
        <dbReference type="ARBA" id="ARBA00023139"/>
    </source>
</evidence>
<dbReference type="PROSITE" id="PS51257">
    <property type="entry name" value="PROKAR_LIPOPROTEIN"/>
    <property type="match status" value="1"/>
</dbReference>
<gene>
    <name evidence="7" type="ORF">HNP49_002886</name>
</gene>
<name>A0A7X0BX73_9PSED</name>